<gene>
    <name evidence="1" type="ORF">LRS13_13595</name>
</gene>
<accession>A0ABY5PAZ0</accession>
<evidence type="ECO:0000313" key="1">
    <source>
        <dbReference type="EMBL" id="UUY01757.1"/>
    </source>
</evidence>
<reference evidence="2" key="1">
    <citation type="submission" date="2021-11" db="EMBL/GenBank/DDBJ databases">
        <title>Cultivation dependent microbiological survey of springs from the worlds oldest radium mine currently devoted to the extraction of radon-saturated water.</title>
        <authorList>
            <person name="Kapinusova G."/>
            <person name="Smrhova T."/>
            <person name="Strejcek M."/>
            <person name="Suman J."/>
            <person name="Jani K."/>
            <person name="Pajer P."/>
            <person name="Uhlik O."/>
        </authorList>
    </citation>
    <scope>NUCLEOTIDE SEQUENCE [LARGE SCALE GENOMIC DNA]</scope>
    <source>
        <strain evidence="2">J379</strain>
    </source>
</reference>
<organism evidence="1 2">
    <name type="scientific">Svornostia abyssi</name>
    <dbReference type="NCBI Taxonomy" id="2898438"/>
    <lineage>
        <taxon>Bacteria</taxon>
        <taxon>Bacillati</taxon>
        <taxon>Actinomycetota</taxon>
        <taxon>Thermoleophilia</taxon>
        <taxon>Solirubrobacterales</taxon>
        <taxon>Baekduiaceae</taxon>
        <taxon>Svornostia</taxon>
    </lineage>
</organism>
<protein>
    <submittedName>
        <fullName evidence="1">Uncharacterized protein</fullName>
    </submittedName>
</protein>
<sequence length="135" mass="14852">MPRFQRELDRDDPLTVGLDRRLAAARSSLAGIAAVLRDGYGQPASGDRMSRAAIIDHLRVQGERLRLLDEQFGEMFAMIEEATPEIHASSRGGASSQQAVELQRRFGELLNLTAWAEVLAAGARARLRELEAPGR</sequence>
<dbReference type="RefSeq" id="WP_353862306.1">
    <property type="nucleotide sequence ID" value="NZ_CP088295.1"/>
</dbReference>
<evidence type="ECO:0000313" key="2">
    <source>
        <dbReference type="Proteomes" id="UP001058860"/>
    </source>
</evidence>
<proteinExistence type="predicted"/>
<dbReference type="Proteomes" id="UP001058860">
    <property type="component" value="Chromosome"/>
</dbReference>
<keyword evidence="2" id="KW-1185">Reference proteome</keyword>
<dbReference type="EMBL" id="CP088295">
    <property type="protein sequence ID" value="UUY01757.1"/>
    <property type="molecule type" value="Genomic_DNA"/>
</dbReference>
<name>A0ABY5PAZ0_9ACTN</name>